<dbReference type="EMBL" id="CP059265">
    <property type="protein sequence ID" value="QLQ30722.1"/>
    <property type="molecule type" value="Genomic_DNA"/>
</dbReference>
<proteinExistence type="predicted"/>
<name>A0A7L6ANN4_9GAMM</name>
<dbReference type="AlphaFoldDB" id="A0A7L6ANN4"/>
<evidence type="ECO:0000313" key="2">
    <source>
        <dbReference type="EMBL" id="QLQ30722.1"/>
    </source>
</evidence>
<dbReference type="KEGG" id="this:HZT40_02845"/>
<dbReference type="SUPFAM" id="SSF88723">
    <property type="entry name" value="PIN domain-like"/>
    <property type="match status" value="1"/>
</dbReference>
<gene>
    <name evidence="2" type="ORF">HZT40_02845</name>
</gene>
<organism evidence="2 3">
    <name type="scientific">Candidatus Thiothrix singaporensis</name>
    <dbReference type="NCBI Taxonomy" id="2799669"/>
    <lineage>
        <taxon>Bacteria</taxon>
        <taxon>Pseudomonadati</taxon>
        <taxon>Pseudomonadota</taxon>
        <taxon>Gammaproteobacteria</taxon>
        <taxon>Thiotrichales</taxon>
        <taxon>Thiotrichaceae</taxon>
        <taxon>Thiothrix</taxon>
    </lineage>
</organism>
<dbReference type="InterPro" id="IPR039018">
    <property type="entry name" value="VapC20-like"/>
</dbReference>
<dbReference type="GO" id="GO:0016075">
    <property type="term" value="P:rRNA catabolic process"/>
    <property type="evidence" value="ECO:0007669"/>
    <property type="project" value="TreeGrafter"/>
</dbReference>
<protein>
    <submittedName>
        <fullName evidence="2">PIN domain-containing protein</fullName>
    </submittedName>
</protein>
<dbReference type="GO" id="GO:0004521">
    <property type="term" value="F:RNA endonuclease activity"/>
    <property type="evidence" value="ECO:0007669"/>
    <property type="project" value="InterPro"/>
</dbReference>
<dbReference type="InterPro" id="IPR002716">
    <property type="entry name" value="PIN_dom"/>
</dbReference>
<evidence type="ECO:0000259" key="1">
    <source>
        <dbReference type="Pfam" id="PF01850"/>
    </source>
</evidence>
<dbReference type="PANTHER" id="PTHR42188">
    <property type="entry name" value="23S RRNA-SPECIFIC ENDONUCLEASE VAPC20"/>
    <property type="match status" value="1"/>
</dbReference>
<dbReference type="InterPro" id="IPR029060">
    <property type="entry name" value="PIN-like_dom_sf"/>
</dbReference>
<keyword evidence="3" id="KW-1185">Reference proteome</keyword>
<accession>A0A7L6ANN4</accession>
<feature type="domain" description="PIN" evidence="1">
    <location>
        <begin position="6"/>
        <end position="129"/>
    </location>
</feature>
<dbReference type="Proteomes" id="UP000510621">
    <property type="component" value="Chromosome"/>
</dbReference>
<evidence type="ECO:0000313" key="3">
    <source>
        <dbReference type="Proteomes" id="UP000510621"/>
    </source>
</evidence>
<dbReference type="Gene3D" id="3.40.50.1010">
    <property type="entry name" value="5'-nuclease"/>
    <property type="match status" value="1"/>
</dbReference>
<reference evidence="2" key="1">
    <citation type="submission" date="2020-06" db="EMBL/GenBank/DDBJ databases">
        <title>Analysis procedures for assessing recovery of high quality, complete, closed genomes from Nanopore long read metagenome sequencing.</title>
        <authorList>
            <person name="Bessarab I."/>
            <person name="Arumugam K."/>
            <person name="Haryono M."/>
            <person name="Liu X."/>
            <person name="Roy S."/>
            <person name="Zuniga-Montanez R.E."/>
            <person name="Qiu G."/>
            <person name="Drautz-Moses D.I."/>
            <person name="Law Y.Y."/>
            <person name="Wuertz S."/>
            <person name="Lauro F.M."/>
            <person name="Huson D.H."/>
            <person name="Williams R.B."/>
        </authorList>
    </citation>
    <scope>NUCLEOTIDE SEQUENCE [LARGE SCALE GENOMIC DNA]</scope>
    <source>
        <strain evidence="2">SSD2</strain>
    </source>
</reference>
<dbReference type="PANTHER" id="PTHR42188:SF1">
    <property type="entry name" value="23S RRNA-SPECIFIC ENDONUCLEASE VAPC20"/>
    <property type="match status" value="1"/>
</dbReference>
<dbReference type="Pfam" id="PF01850">
    <property type="entry name" value="PIN"/>
    <property type="match status" value="1"/>
</dbReference>
<sequence length="137" mass="15592">MLEPLFVDTGYVLAYINANDQHHDEALQLESYFAGHPLVTTDAVLLETGNALSRGFKAQAIEIIQHFQEAGDVTLIHMNPLLFKDAFDLYQRYRDKEWGMVDCLSFVVMREMKLTTALAFDKHFEQAGFRLLAANHG</sequence>